<evidence type="ECO:0000313" key="2">
    <source>
        <dbReference type="Proteomes" id="UP000243002"/>
    </source>
</evidence>
<dbReference type="Proteomes" id="UP000243002">
    <property type="component" value="Unassembled WGS sequence"/>
</dbReference>
<dbReference type="OrthoDB" id="6402077at2"/>
<sequence length="125" mass="13521">MEPPQPSAWDWLAIDRAPQPPDLSQIGSPEALTAYLVGVEERMQRLALIVEAMRQSWAAGGLLSEAQLLEKVTELDLRDGVADGRNVAPVLQVCGKCGCNQTGQHRFGVRCGSDALRPAEELSDP</sequence>
<reference evidence="1 2" key="1">
    <citation type="journal article" date="2018" name="Environ. Microbiol.">
        <title>Ecological and genomic features of two widespread freshwater picocyanobacteria.</title>
        <authorList>
            <person name="Cabello-Yeves P.J."/>
            <person name="Picazo A."/>
            <person name="Camacho A."/>
            <person name="Callieri C."/>
            <person name="Rosselli R."/>
            <person name="Roda-Garcia J.J."/>
            <person name="Coutinho F.H."/>
            <person name="Rodriguez-Valera F."/>
        </authorList>
    </citation>
    <scope>NUCLEOTIDE SEQUENCE [LARGE SCALE GENOMIC DNA]</scope>
    <source>
        <strain evidence="1 2">Tous</strain>
    </source>
</reference>
<organism evidence="1 2">
    <name type="scientific">Cyanobium usitatum str. Tous</name>
    <dbReference type="NCBI Taxonomy" id="2116684"/>
    <lineage>
        <taxon>Bacteria</taxon>
        <taxon>Bacillati</taxon>
        <taxon>Cyanobacteriota</taxon>
        <taxon>Cyanophyceae</taxon>
        <taxon>Synechococcales</taxon>
        <taxon>Prochlorococcaceae</taxon>
        <taxon>Cyanobium</taxon>
    </lineage>
</organism>
<comment type="caution">
    <text evidence="1">The sequence shown here is derived from an EMBL/GenBank/DDBJ whole genome shotgun (WGS) entry which is preliminary data.</text>
</comment>
<gene>
    <name evidence="1" type="ORF">C7K55_06830</name>
</gene>
<dbReference type="RefSeq" id="WP_106502677.1">
    <property type="nucleotide sequence ID" value="NZ_PXXO01000006.1"/>
</dbReference>
<accession>A0A2P7MWY1</accession>
<name>A0A2P7MWY1_9CYAN</name>
<protein>
    <submittedName>
        <fullName evidence="1">Uncharacterized protein</fullName>
    </submittedName>
</protein>
<proteinExistence type="predicted"/>
<dbReference type="EMBL" id="PXXO01000006">
    <property type="protein sequence ID" value="PSJ05743.1"/>
    <property type="molecule type" value="Genomic_DNA"/>
</dbReference>
<keyword evidence="2" id="KW-1185">Reference proteome</keyword>
<evidence type="ECO:0000313" key="1">
    <source>
        <dbReference type="EMBL" id="PSJ05743.1"/>
    </source>
</evidence>
<dbReference type="AlphaFoldDB" id="A0A2P7MWY1"/>